<proteinExistence type="predicted"/>
<feature type="transmembrane region" description="Helical" evidence="2">
    <location>
        <begin position="141"/>
        <end position="162"/>
    </location>
</feature>
<keyword evidence="2" id="KW-0812">Transmembrane</keyword>
<feature type="compositionally biased region" description="Low complexity" evidence="1">
    <location>
        <begin position="8"/>
        <end position="20"/>
    </location>
</feature>
<dbReference type="Proteomes" id="UP000076881">
    <property type="component" value="Unassembled WGS sequence"/>
</dbReference>
<feature type="transmembrane region" description="Helical" evidence="2">
    <location>
        <begin position="182"/>
        <end position="205"/>
    </location>
</feature>
<gene>
    <name evidence="3" type="ORF">LEL_07597</name>
</gene>
<keyword evidence="4" id="KW-1185">Reference proteome</keyword>
<keyword evidence="2" id="KW-0472">Membrane</keyword>
<protein>
    <submittedName>
        <fullName evidence="3">Uncharacterized protein</fullName>
    </submittedName>
</protein>
<evidence type="ECO:0000256" key="1">
    <source>
        <dbReference type="SAM" id="MobiDB-lite"/>
    </source>
</evidence>
<evidence type="ECO:0000256" key="2">
    <source>
        <dbReference type="SAM" id="Phobius"/>
    </source>
</evidence>
<accession>A0A162N512</accession>
<reference evidence="3 4" key="1">
    <citation type="journal article" date="2016" name="Genome Biol. Evol.">
        <title>Divergent and convergent evolution of fungal pathogenicity.</title>
        <authorList>
            <person name="Shang Y."/>
            <person name="Xiao G."/>
            <person name="Zheng P."/>
            <person name="Cen K."/>
            <person name="Zhan S."/>
            <person name="Wang C."/>
        </authorList>
    </citation>
    <scope>NUCLEOTIDE SEQUENCE [LARGE SCALE GENOMIC DNA]</scope>
    <source>
        <strain evidence="3 4">RCEF 1005</strain>
    </source>
</reference>
<feature type="transmembrane region" description="Helical" evidence="2">
    <location>
        <begin position="100"/>
        <end position="120"/>
    </location>
</feature>
<dbReference type="OrthoDB" id="5399848at2759"/>
<dbReference type="AlphaFoldDB" id="A0A162N512"/>
<feature type="region of interest" description="Disordered" evidence="1">
    <location>
        <begin position="1"/>
        <end position="20"/>
    </location>
</feature>
<evidence type="ECO:0000313" key="4">
    <source>
        <dbReference type="Proteomes" id="UP000076881"/>
    </source>
</evidence>
<feature type="transmembrane region" description="Helical" evidence="2">
    <location>
        <begin position="20"/>
        <end position="48"/>
    </location>
</feature>
<evidence type="ECO:0000313" key="3">
    <source>
        <dbReference type="EMBL" id="OAA75609.1"/>
    </source>
</evidence>
<sequence>MLCTNRAESFSTHSSESSPIPTSCFVDVVLVPLPVWIALAVLAALFIVPRRLIAGLTSSSDEQPLKLRRPSWLYRTVAGIYYILIICNILMHTLEIVRLSLIHFGIGLLPFAYVGLLLGAGLHWSRGGGGGGAGGRRRIPAWLIVNTVVWLGGMTTSVVKVVGLDRESDPRKGSKYPMSDQVLDVAVIAGVYGVIAALELVTWLWRRQNHSLHK</sequence>
<comment type="caution">
    <text evidence="3">The sequence shown here is derived from an EMBL/GenBank/DDBJ whole genome shotgun (WGS) entry which is preliminary data.</text>
</comment>
<organism evidence="3 4">
    <name type="scientific">Akanthomyces lecanii RCEF 1005</name>
    <dbReference type="NCBI Taxonomy" id="1081108"/>
    <lineage>
        <taxon>Eukaryota</taxon>
        <taxon>Fungi</taxon>
        <taxon>Dikarya</taxon>
        <taxon>Ascomycota</taxon>
        <taxon>Pezizomycotina</taxon>
        <taxon>Sordariomycetes</taxon>
        <taxon>Hypocreomycetidae</taxon>
        <taxon>Hypocreales</taxon>
        <taxon>Cordycipitaceae</taxon>
        <taxon>Akanthomyces</taxon>
        <taxon>Cordyceps confragosa</taxon>
    </lineage>
</organism>
<dbReference type="EMBL" id="AZHF01000005">
    <property type="protein sequence ID" value="OAA75609.1"/>
    <property type="molecule type" value="Genomic_DNA"/>
</dbReference>
<feature type="transmembrane region" description="Helical" evidence="2">
    <location>
        <begin position="72"/>
        <end position="94"/>
    </location>
</feature>
<name>A0A162N512_CORDF</name>
<keyword evidence="2" id="KW-1133">Transmembrane helix</keyword>